<dbReference type="GO" id="GO:1990904">
    <property type="term" value="C:ribonucleoprotein complex"/>
    <property type="evidence" value="ECO:0007669"/>
    <property type="project" value="UniProtKB-KW"/>
</dbReference>
<dbReference type="GO" id="GO:0003735">
    <property type="term" value="F:structural constituent of ribosome"/>
    <property type="evidence" value="ECO:0007669"/>
    <property type="project" value="InterPro"/>
</dbReference>
<evidence type="ECO:0000256" key="4">
    <source>
        <dbReference type="ARBA" id="ARBA00022980"/>
    </source>
</evidence>
<dbReference type="Proteomes" id="UP000242219">
    <property type="component" value="Unassembled WGS sequence"/>
</dbReference>
<keyword evidence="4 8" id="KW-0689">Ribosomal protein</keyword>
<dbReference type="EMBL" id="MJUW02000044">
    <property type="protein sequence ID" value="OQD46276.1"/>
    <property type="molecule type" value="Genomic_DNA"/>
</dbReference>
<dbReference type="AlphaFoldDB" id="A0A1V6M1S3"/>
<keyword evidence="5 8" id="KW-0687">Ribonucleoprotein</keyword>
<keyword evidence="3 8" id="KW-0694">RNA-binding</keyword>
<comment type="subunit">
    <text evidence="7 8">Part of the 30S ribosomal subunit. Contacts proteins S5 and S12.</text>
</comment>
<dbReference type="FunFam" id="3.30.1490.10:FF:000001">
    <property type="entry name" value="30S ribosomal protein S8"/>
    <property type="match status" value="1"/>
</dbReference>
<evidence type="ECO:0000256" key="8">
    <source>
        <dbReference type="HAMAP-Rule" id="MF_01302"/>
    </source>
</evidence>
<evidence type="ECO:0000313" key="9">
    <source>
        <dbReference type="EMBL" id="OQD46276.1"/>
    </source>
</evidence>
<comment type="similarity">
    <text evidence="1 8">Belongs to the universal ribosomal protein uS8 family.</text>
</comment>
<dbReference type="GO" id="GO:0019843">
    <property type="term" value="F:rRNA binding"/>
    <property type="evidence" value="ECO:0007669"/>
    <property type="project" value="UniProtKB-UniRule"/>
</dbReference>
<gene>
    <name evidence="8" type="primary">rpsH</name>
    <name evidence="9" type="ORF">BIY37_04095</name>
</gene>
<evidence type="ECO:0000256" key="3">
    <source>
        <dbReference type="ARBA" id="ARBA00022884"/>
    </source>
</evidence>
<dbReference type="PANTHER" id="PTHR11758">
    <property type="entry name" value="40S RIBOSOMAL PROTEIN S15A"/>
    <property type="match status" value="1"/>
</dbReference>
<protein>
    <recommendedName>
        <fullName evidence="6 8">Small ribosomal subunit protein uS8</fullName>
    </recommendedName>
</protein>
<proteinExistence type="inferred from homology"/>
<comment type="caution">
    <text evidence="9">The sequence shown here is derived from an EMBL/GenBank/DDBJ whole genome shotgun (WGS) entry which is preliminary data.</text>
</comment>
<dbReference type="HAMAP" id="MF_01302_B">
    <property type="entry name" value="Ribosomal_uS8_B"/>
    <property type="match status" value="1"/>
</dbReference>
<evidence type="ECO:0000256" key="6">
    <source>
        <dbReference type="ARBA" id="ARBA00035258"/>
    </source>
</evidence>
<sequence length="133" mass="14848">MSMTDPISDMFTRIRNANAIKRESVDIPLSKMKLSVLKILREEGFIKEFKEVPNEGEGSLVRVYLKYGPLKQQIINKIERVSKSSRRIYKKTDEIGKICGGIGVAIYSTSKGVVGDKECRKLNIGGELIGIVS</sequence>
<dbReference type="GO" id="GO:0005840">
    <property type="term" value="C:ribosome"/>
    <property type="evidence" value="ECO:0007669"/>
    <property type="project" value="UniProtKB-KW"/>
</dbReference>
<reference evidence="9 10" key="1">
    <citation type="journal article" date="2016" name="Genome Announc.">
        <title>Draft Genome Sequence of the Anaerobic Ammonium-Oxidizing Bacterium 'Candidatus Brocadia sp. 40'.</title>
        <authorList>
            <person name="Ali M."/>
            <person name="Haroon M.F."/>
            <person name="Narita Y."/>
            <person name="Zhang L."/>
            <person name="Rangel Shaw D."/>
            <person name="Okabe S."/>
            <person name="Saikaly P.E."/>
        </authorList>
    </citation>
    <scope>NUCLEOTIDE SEQUENCE [LARGE SCALE GENOMIC DNA]</scope>
    <source>
        <strain evidence="9 10">40</strain>
    </source>
</reference>
<evidence type="ECO:0000256" key="1">
    <source>
        <dbReference type="ARBA" id="ARBA00006471"/>
    </source>
</evidence>
<evidence type="ECO:0000256" key="2">
    <source>
        <dbReference type="ARBA" id="ARBA00022730"/>
    </source>
</evidence>
<dbReference type="GO" id="GO:0006412">
    <property type="term" value="P:translation"/>
    <property type="evidence" value="ECO:0007669"/>
    <property type="project" value="UniProtKB-UniRule"/>
</dbReference>
<dbReference type="NCBIfam" id="NF001109">
    <property type="entry name" value="PRK00136.1"/>
    <property type="match status" value="1"/>
</dbReference>
<dbReference type="RefSeq" id="WP_070066552.1">
    <property type="nucleotide sequence ID" value="NZ_MJUW02000044.1"/>
</dbReference>
<evidence type="ECO:0000313" key="10">
    <source>
        <dbReference type="Proteomes" id="UP000242219"/>
    </source>
</evidence>
<dbReference type="Pfam" id="PF00410">
    <property type="entry name" value="Ribosomal_S8"/>
    <property type="match status" value="1"/>
</dbReference>
<dbReference type="InterPro" id="IPR035987">
    <property type="entry name" value="Ribosomal_uS8_sf"/>
</dbReference>
<accession>A0A1V6M1S3</accession>
<name>A0A1V6M1S3_9BACT</name>
<dbReference type="Gene3D" id="3.30.1370.30">
    <property type="match status" value="1"/>
</dbReference>
<keyword evidence="2 8" id="KW-0699">rRNA-binding</keyword>
<dbReference type="InterPro" id="IPR000630">
    <property type="entry name" value="Ribosomal_uS8"/>
</dbReference>
<dbReference type="SUPFAM" id="SSF56047">
    <property type="entry name" value="Ribosomal protein S8"/>
    <property type="match status" value="1"/>
</dbReference>
<keyword evidence="10" id="KW-1185">Reference proteome</keyword>
<dbReference type="GO" id="GO:0005737">
    <property type="term" value="C:cytoplasm"/>
    <property type="evidence" value="ECO:0007669"/>
    <property type="project" value="UniProtKB-ARBA"/>
</dbReference>
<dbReference type="Gene3D" id="3.30.1490.10">
    <property type="match status" value="1"/>
</dbReference>
<evidence type="ECO:0000256" key="5">
    <source>
        <dbReference type="ARBA" id="ARBA00023274"/>
    </source>
</evidence>
<dbReference type="FunFam" id="3.30.1370.30:FF:000002">
    <property type="entry name" value="30S ribosomal protein S8"/>
    <property type="match status" value="1"/>
</dbReference>
<comment type="function">
    <text evidence="8">One of the primary rRNA binding proteins, it binds directly to 16S rRNA central domain where it helps coordinate assembly of the platform of the 30S subunit.</text>
</comment>
<organism evidence="9 10">
    <name type="scientific">Candidatus Brocadia sapporoensis</name>
    <dbReference type="NCBI Taxonomy" id="392547"/>
    <lineage>
        <taxon>Bacteria</taxon>
        <taxon>Pseudomonadati</taxon>
        <taxon>Planctomycetota</taxon>
        <taxon>Candidatus Brocadiia</taxon>
        <taxon>Candidatus Brocadiales</taxon>
        <taxon>Candidatus Brocadiaceae</taxon>
        <taxon>Candidatus Brocadia</taxon>
    </lineage>
</organism>
<evidence type="ECO:0000256" key="7">
    <source>
        <dbReference type="ARBA" id="ARBA00046740"/>
    </source>
</evidence>